<dbReference type="EMBL" id="BMQL01000066">
    <property type="protein sequence ID" value="GGR34901.1"/>
    <property type="molecule type" value="Genomic_DNA"/>
</dbReference>
<evidence type="ECO:0000313" key="1">
    <source>
        <dbReference type="EMBL" id="GGR34901.1"/>
    </source>
</evidence>
<keyword evidence="2" id="KW-1185">Reference proteome</keyword>
<accession>A0A918FFJ6</accession>
<evidence type="ECO:0000313" key="2">
    <source>
        <dbReference type="Proteomes" id="UP000603865"/>
    </source>
</evidence>
<evidence type="ECO:0008006" key="3">
    <source>
        <dbReference type="Google" id="ProtNLM"/>
    </source>
</evidence>
<dbReference type="InterPro" id="IPR018684">
    <property type="entry name" value="DUF2171"/>
</dbReference>
<reference evidence="1" key="1">
    <citation type="journal article" date="2014" name="Int. J. Syst. Evol. Microbiol.">
        <title>Complete genome sequence of Corynebacterium casei LMG S-19264T (=DSM 44701T), isolated from a smear-ripened cheese.</title>
        <authorList>
            <consortium name="US DOE Joint Genome Institute (JGI-PGF)"/>
            <person name="Walter F."/>
            <person name="Albersmeier A."/>
            <person name="Kalinowski J."/>
            <person name="Ruckert C."/>
        </authorList>
    </citation>
    <scope>NUCLEOTIDE SEQUENCE</scope>
    <source>
        <strain evidence="1">JCM 31311</strain>
    </source>
</reference>
<gene>
    <name evidence="1" type="ORF">GCM10008957_51130</name>
</gene>
<comment type="caution">
    <text evidence="1">The sequence shown here is derived from an EMBL/GenBank/DDBJ whole genome shotgun (WGS) entry which is preliminary data.</text>
</comment>
<dbReference type="Proteomes" id="UP000603865">
    <property type="component" value="Unassembled WGS sequence"/>
</dbReference>
<organism evidence="1 2">
    <name type="scientific">Deinococcus ruber</name>
    <dbReference type="NCBI Taxonomy" id="1848197"/>
    <lineage>
        <taxon>Bacteria</taxon>
        <taxon>Thermotogati</taxon>
        <taxon>Deinococcota</taxon>
        <taxon>Deinococci</taxon>
        <taxon>Deinococcales</taxon>
        <taxon>Deinococcaceae</taxon>
        <taxon>Deinococcus</taxon>
    </lineage>
</organism>
<proteinExistence type="predicted"/>
<sequence>MGGAPGEHVGTVIGVDGESLHMQQEGAGEVWIPLAWVSWTDDRTIHLSKTASEFAEGAEQQAPSRQVRP</sequence>
<reference evidence="1" key="2">
    <citation type="submission" date="2020-09" db="EMBL/GenBank/DDBJ databases">
        <authorList>
            <person name="Sun Q."/>
            <person name="Ohkuma M."/>
        </authorList>
    </citation>
    <scope>NUCLEOTIDE SEQUENCE</scope>
    <source>
        <strain evidence="1">JCM 31311</strain>
    </source>
</reference>
<dbReference type="AlphaFoldDB" id="A0A918FFJ6"/>
<name>A0A918FFJ6_9DEIO</name>
<protein>
    <recommendedName>
        <fullName evidence="3">DUF2171 domain-containing protein</fullName>
    </recommendedName>
</protein>
<dbReference type="Pfam" id="PF09939">
    <property type="entry name" value="DUF2171"/>
    <property type="match status" value="1"/>
</dbReference>